<accession>A0A365Y3M3</accession>
<keyword evidence="4" id="KW-0798">TonB box</keyword>
<comment type="similarity">
    <text evidence="4">Belongs to the TonB-dependent receptor family.</text>
</comment>
<keyword evidence="5" id="KW-0732">Signal</keyword>
<dbReference type="AlphaFoldDB" id="A0A365Y3M3"/>
<keyword evidence="9" id="KW-1185">Reference proteome</keyword>
<name>A0A365Y3M3_9BACT</name>
<protein>
    <submittedName>
        <fullName evidence="8">TonB-dependent receptor</fullName>
    </submittedName>
</protein>
<dbReference type="GO" id="GO:0009279">
    <property type="term" value="C:cell outer membrane"/>
    <property type="evidence" value="ECO:0007669"/>
    <property type="project" value="UniProtKB-SubCell"/>
</dbReference>
<dbReference type="Gene3D" id="2.170.130.10">
    <property type="entry name" value="TonB-dependent receptor, plug domain"/>
    <property type="match status" value="1"/>
</dbReference>
<comment type="subcellular location">
    <subcellularLocation>
        <location evidence="1 4">Cell outer membrane</location>
    </subcellularLocation>
</comment>
<evidence type="ECO:0000259" key="7">
    <source>
        <dbReference type="Pfam" id="PF07715"/>
    </source>
</evidence>
<evidence type="ECO:0000256" key="2">
    <source>
        <dbReference type="ARBA" id="ARBA00023136"/>
    </source>
</evidence>
<dbReference type="PANTHER" id="PTHR40980:SF4">
    <property type="entry name" value="TONB-DEPENDENT RECEPTOR-LIKE BETA-BARREL DOMAIN-CONTAINING PROTEIN"/>
    <property type="match status" value="1"/>
</dbReference>
<comment type="caution">
    <text evidence="8">The sequence shown here is derived from an EMBL/GenBank/DDBJ whole genome shotgun (WGS) entry which is preliminary data.</text>
</comment>
<feature type="domain" description="TonB-dependent receptor-like beta-barrel" evidence="6">
    <location>
        <begin position="511"/>
        <end position="1003"/>
    </location>
</feature>
<dbReference type="SUPFAM" id="SSF49464">
    <property type="entry name" value="Carboxypeptidase regulatory domain-like"/>
    <property type="match status" value="1"/>
</dbReference>
<dbReference type="InterPro" id="IPR008969">
    <property type="entry name" value="CarboxyPept-like_regulatory"/>
</dbReference>
<feature type="chain" id="PRO_5016802469" evidence="5">
    <location>
        <begin position="23"/>
        <end position="1060"/>
    </location>
</feature>
<dbReference type="InterPro" id="IPR037066">
    <property type="entry name" value="Plug_dom_sf"/>
</dbReference>
<reference evidence="8 9" key="1">
    <citation type="submission" date="2018-05" db="EMBL/GenBank/DDBJ databases">
        <title>Chitinophaga sp. K3CV102501T nov., isolated from isolated from a monsoon evergreen broad-leaved forest soil.</title>
        <authorList>
            <person name="Lv Y."/>
        </authorList>
    </citation>
    <scope>NUCLEOTIDE SEQUENCE [LARGE SCALE GENOMIC DNA]</scope>
    <source>
        <strain evidence="8 9">GDMCC 1.1325</strain>
    </source>
</reference>
<dbReference type="InterPro" id="IPR000531">
    <property type="entry name" value="Beta-barrel_TonB"/>
</dbReference>
<evidence type="ECO:0000256" key="1">
    <source>
        <dbReference type="ARBA" id="ARBA00004442"/>
    </source>
</evidence>
<keyword evidence="2 4" id="KW-0472">Membrane</keyword>
<evidence type="ECO:0000313" key="8">
    <source>
        <dbReference type="EMBL" id="RBL93099.1"/>
    </source>
</evidence>
<evidence type="ECO:0000259" key="6">
    <source>
        <dbReference type="Pfam" id="PF00593"/>
    </source>
</evidence>
<organism evidence="8 9">
    <name type="scientific">Chitinophaga flava</name>
    <dbReference type="NCBI Taxonomy" id="2259036"/>
    <lineage>
        <taxon>Bacteria</taxon>
        <taxon>Pseudomonadati</taxon>
        <taxon>Bacteroidota</taxon>
        <taxon>Chitinophagia</taxon>
        <taxon>Chitinophagales</taxon>
        <taxon>Chitinophagaceae</taxon>
        <taxon>Chitinophaga</taxon>
    </lineage>
</organism>
<dbReference type="Proteomes" id="UP000253410">
    <property type="component" value="Unassembled WGS sequence"/>
</dbReference>
<feature type="domain" description="TonB-dependent receptor plug" evidence="7">
    <location>
        <begin position="224"/>
        <end position="307"/>
    </location>
</feature>
<dbReference type="InterPro" id="IPR036942">
    <property type="entry name" value="Beta-barrel_TonB_sf"/>
</dbReference>
<evidence type="ECO:0000256" key="3">
    <source>
        <dbReference type="ARBA" id="ARBA00023237"/>
    </source>
</evidence>
<dbReference type="SUPFAM" id="SSF56935">
    <property type="entry name" value="Porins"/>
    <property type="match status" value="1"/>
</dbReference>
<gene>
    <name evidence="8" type="ORF">DF182_11155</name>
</gene>
<keyword evidence="8" id="KW-0675">Receptor</keyword>
<dbReference type="Gene3D" id="2.60.40.1120">
    <property type="entry name" value="Carboxypeptidase-like, regulatory domain"/>
    <property type="match status" value="1"/>
</dbReference>
<dbReference type="InterPro" id="IPR012910">
    <property type="entry name" value="Plug_dom"/>
</dbReference>
<dbReference type="Gene3D" id="2.40.170.20">
    <property type="entry name" value="TonB-dependent receptor, beta-barrel domain"/>
    <property type="match status" value="1"/>
</dbReference>
<evidence type="ECO:0000313" key="9">
    <source>
        <dbReference type="Proteomes" id="UP000253410"/>
    </source>
</evidence>
<dbReference type="Pfam" id="PF13715">
    <property type="entry name" value="CarbopepD_reg_2"/>
    <property type="match status" value="1"/>
</dbReference>
<dbReference type="EMBL" id="QFFJ01000001">
    <property type="protein sequence ID" value="RBL93099.1"/>
    <property type="molecule type" value="Genomic_DNA"/>
</dbReference>
<feature type="signal peptide" evidence="5">
    <location>
        <begin position="1"/>
        <end position="22"/>
    </location>
</feature>
<sequence>MSFKLLSLFLLMMGSSPFLLQAQSYISLTEKVQLQSVRTNAAAVVKSLQDQTSYTFIYDPEYLTQCTLSAVKFDGAPLGKVLQYLDQHAPVDIELTNNRTIAVRKGKAEKAAVKVSGRVTGRIVDSKNEPLPGVTIVVEGGQGAVSNVDGSYELQLEPGKYTLTFSYISFDSRKVTDVEVTSKEITPLNIVLKSSGSRLKEVTVTGNYRKSSIEGLYALQKNNAGITDGISSDLIARTPDKNVGEVLKRVSGLSTLDNKYVVVRGLSERYNQASLNGQLMPSTELNRKNFSFDIIPSNVIENITVIKTLTPDRSAEFGGGLVEVNTVDIPSENFLNISVGGSYNDKTTGKTFLSLPLEGKEYWAKASDHRKLLGKFDWKDRADIISAFDASIGKGEHFNNNYGITSFNAQPSTNYQVSLGRVLPEHGKGQFGVILAANYRNTLATQDVVMSRAGFEGDKSMDYAAFRGQRYGFTTNLGGMAGIGFRNERNRIGFQSIYQRSLDQQLVSGIGQSAAYSAHTYAYFDMTGVTGLWQNQLKGEHSIGHNGLKVKWLGSYTQLDRQRPDNHFFAGNYLDTDNNYPNNYNVDYLFPINVTAGALRTWSRARENNYSWDLSATQPFKFNIGALPLDNTFKLGYGGWSKNRFFYVINTANTIQNPGQNYLPVSSLMTPANGLETKLERFGDNYNRSASLHAVYGMLDNKIGDFRLVWGVRGEYYNLNNVNAALDVLDQDLNRGRGEDNKLDLSGLRNREPNFRLFPSANLTYSLTPSMNLRLAYAESIIRPDLREMSGLREYDFELGGTYYSTYVTSTTIRHYDFRYEWYPGPGEIVSFSLFYKKMKNPMEIFKEANNEFRLRNSKEAKNYGLEIELRKSFQFTGVPVLRNITLSGNFTYLDSRVTPMIVRFDGTDPDNPRKVVITENVLPEEKRPQAGASNYMVNAGLAYDTKPVSFNLVYNYVTNRMYRANEIYALSLFERPLESLDAQLAFHLLKGKGELRLNVSNLLNSFSLVYINRFDDDPQILAGSKMPTTKRLLYHAGNDAIDYKASPGRTFSLTASYKF</sequence>
<evidence type="ECO:0000256" key="5">
    <source>
        <dbReference type="SAM" id="SignalP"/>
    </source>
</evidence>
<dbReference type="Pfam" id="PF00593">
    <property type="entry name" value="TonB_dep_Rec_b-barrel"/>
    <property type="match status" value="1"/>
</dbReference>
<dbReference type="OrthoDB" id="9768470at2"/>
<dbReference type="Pfam" id="PF07715">
    <property type="entry name" value="Plug"/>
    <property type="match status" value="1"/>
</dbReference>
<dbReference type="PANTHER" id="PTHR40980">
    <property type="entry name" value="PLUG DOMAIN-CONTAINING PROTEIN"/>
    <property type="match status" value="1"/>
</dbReference>
<evidence type="ECO:0000256" key="4">
    <source>
        <dbReference type="RuleBase" id="RU003357"/>
    </source>
</evidence>
<keyword evidence="3" id="KW-0998">Cell outer membrane</keyword>
<proteinExistence type="inferred from homology"/>